<dbReference type="InterPro" id="IPR000225">
    <property type="entry name" value="Armadillo"/>
</dbReference>
<evidence type="ECO:0000256" key="7">
    <source>
        <dbReference type="ARBA" id="ARBA00026209"/>
    </source>
</evidence>
<dbReference type="Pfam" id="PF13646">
    <property type="entry name" value="HEAT_2"/>
    <property type="match status" value="1"/>
</dbReference>
<evidence type="ECO:0000256" key="2">
    <source>
        <dbReference type="ARBA" id="ARBA00005462"/>
    </source>
</evidence>
<gene>
    <name evidence="9" type="ORF">B0H16DRAFT_1693839</name>
</gene>
<evidence type="ECO:0000313" key="9">
    <source>
        <dbReference type="EMBL" id="KAJ7742305.1"/>
    </source>
</evidence>
<proteinExistence type="inferred from homology"/>
<sequence length="447" mass="48432">MPPLSRQRTPESLYSEWSHSYLGATISIHALAKPLMKFMYHRAVLDLIKQQQGIPLSGETIRIYECYLMSKYVAETTKALILRELEYRARVEVEAQLVADFLVLYDILLDSPGVMVRSWTCWALGQLALHSSTRAAVVAVQPGAALVALLSDANVNIVRGACFAVSHICRDLGGAVPIVAAGALEFLKQLLQSQDTDVRWHACWALGQLAYHSPTQAAVVAVQPGAQLVALLSDRNIKVVKGACYALSHISRELEGAKAAVEAGALEIIQQLLKSQDTEVRRWTAWFFAEVASHSLTRQGVVTVQPCAQLVALLGDGDVDVVTGACCALYQVCREVDGARAAVEAGVLKTVKQLLESHNEGVRTHACSALGRLASHSSTRAAVVAVQPGAHLITLLSDANVNVIRGACYAVSHISRDRDGATTIVEARGPEFLNQLLESHDKDIRRH</sequence>
<comment type="subcellular location">
    <subcellularLocation>
        <location evidence="1">Vacuole membrane</location>
        <topology evidence="1">Lipid-anchor</topology>
    </subcellularLocation>
</comment>
<comment type="similarity">
    <text evidence="2">Belongs to the beta-catenin family.</text>
</comment>
<feature type="repeat" description="ARM" evidence="8">
    <location>
        <begin position="182"/>
        <end position="220"/>
    </location>
</feature>
<dbReference type="SMART" id="SM00185">
    <property type="entry name" value="ARM"/>
    <property type="match status" value="7"/>
</dbReference>
<dbReference type="Gene3D" id="1.25.10.10">
    <property type="entry name" value="Leucine-rich Repeat Variant"/>
    <property type="match status" value="3"/>
</dbReference>
<keyword evidence="10" id="KW-1185">Reference proteome</keyword>
<dbReference type="Pfam" id="PF00514">
    <property type="entry name" value="Arm"/>
    <property type="match status" value="1"/>
</dbReference>
<evidence type="ECO:0000256" key="5">
    <source>
        <dbReference type="ARBA" id="ARBA00023136"/>
    </source>
</evidence>
<dbReference type="EMBL" id="JARKIB010000095">
    <property type="protein sequence ID" value="KAJ7742305.1"/>
    <property type="molecule type" value="Genomic_DNA"/>
</dbReference>
<dbReference type="InterPro" id="IPR011989">
    <property type="entry name" value="ARM-like"/>
</dbReference>
<protein>
    <recommendedName>
        <fullName evidence="7">Vacuolar protein 8</fullName>
    </recommendedName>
</protein>
<dbReference type="InterPro" id="IPR016024">
    <property type="entry name" value="ARM-type_fold"/>
</dbReference>
<dbReference type="PANTHER" id="PTHR47249:SF1">
    <property type="entry name" value="VACUOLAR PROTEIN 8"/>
    <property type="match status" value="1"/>
</dbReference>
<name>A0AAD7IG30_9AGAR</name>
<dbReference type="GO" id="GO:0043495">
    <property type="term" value="F:protein-membrane adaptor activity"/>
    <property type="evidence" value="ECO:0007669"/>
    <property type="project" value="InterPro"/>
</dbReference>
<keyword evidence="3" id="KW-0926">Vacuole</keyword>
<evidence type="ECO:0000256" key="6">
    <source>
        <dbReference type="ARBA" id="ARBA00023288"/>
    </source>
</evidence>
<dbReference type="SUPFAM" id="SSF48371">
    <property type="entry name" value="ARM repeat"/>
    <property type="match status" value="1"/>
</dbReference>
<feature type="non-terminal residue" evidence="9">
    <location>
        <position position="1"/>
    </location>
</feature>
<evidence type="ECO:0000256" key="1">
    <source>
        <dbReference type="ARBA" id="ARBA00004592"/>
    </source>
</evidence>
<dbReference type="InterPro" id="IPR045156">
    <property type="entry name" value="Vac8"/>
</dbReference>
<keyword evidence="5" id="KW-0472">Membrane</keyword>
<dbReference type="GO" id="GO:0071562">
    <property type="term" value="P:nucleus-vacuole junction assembly"/>
    <property type="evidence" value="ECO:0007669"/>
    <property type="project" value="InterPro"/>
</dbReference>
<dbReference type="Proteomes" id="UP001215598">
    <property type="component" value="Unassembled WGS sequence"/>
</dbReference>
<evidence type="ECO:0000256" key="3">
    <source>
        <dbReference type="ARBA" id="ARBA00022554"/>
    </source>
</evidence>
<dbReference type="PANTHER" id="PTHR47249">
    <property type="entry name" value="VACUOLAR PROTEIN 8"/>
    <property type="match status" value="1"/>
</dbReference>
<keyword evidence="6" id="KW-0449">Lipoprotein</keyword>
<dbReference type="GO" id="GO:0005774">
    <property type="term" value="C:vacuolar membrane"/>
    <property type="evidence" value="ECO:0007669"/>
    <property type="project" value="UniProtKB-SubCell"/>
</dbReference>
<evidence type="ECO:0000313" key="10">
    <source>
        <dbReference type="Proteomes" id="UP001215598"/>
    </source>
</evidence>
<evidence type="ECO:0000256" key="4">
    <source>
        <dbReference type="ARBA" id="ARBA00022737"/>
    </source>
</evidence>
<reference evidence="9" key="1">
    <citation type="submission" date="2023-03" db="EMBL/GenBank/DDBJ databases">
        <title>Massive genome expansion in bonnet fungi (Mycena s.s.) driven by repeated elements and novel gene families across ecological guilds.</title>
        <authorList>
            <consortium name="Lawrence Berkeley National Laboratory"/>
            <person name="Harder C.B."/>
            <person name="Miyauchi S."/>
            <person name="Viragh M."/>
            <person name="Kuo A."/>
            <person name="Thoen E."/>
            <person name="Andreopoulos B."/>
            <person name="Lu D."/>
            <person name="Skrede I."/>
            <person name="Drula E."/>
            <person name="Henrissat B."/>
            <person name="Morin E."/>
            <person name="Kohler A."/>
            <person name="Barry K."/>
            <person name="LaButti K."/>
            <person name="Morin E."/>
            <person name="Salamov A."/>
            <person name="Lipzen A."/>
            <person name="Mereny Z."/>
            <person name="Hegedus B."/>
            <person name="Baldrian P."/>
            <person name="Stursova M."/>
            <person name="Weitz H."/>
            <person name="Taylor A."/>
            <person name="Grigoriev I.V."/>
            <person name="Nagy L.G."/>
            <person name="Martin F."/>
            <person name="Kauserud H."/>
        </authorList>
    </citation>
    <scope>NUCLEOTIDE SEQUENCE</scope>
    <source>
        <strain evidence="9">CBHHK182m</strain>
    </source>
</reference>
<keyword evidence="4" id="KW-0677">Repeat</keyword>
<accession>A0AAD7IG30</accession>
<dbReference type="AlphaFoldDB" id="A0AAD7IG30"/>
<organism evidence="9 10">
    <name type="scientific">Mycena metata</name>
    <dbReference type="NCBI Taxonomy" id="1033252"/>
    <lineage>
        <taxon>Eukaryota</taxon>
        <taxon>Fungi</taxon>
        <taxon>Dikarya</taxon>
        <taxon>Basidiomycota</taxon>
        <taxon>Agaricomycotina</taxon>
        <taxon>Agaricomycetes</taxon>
        <taxon>Agaricomycetidae</taxon>
        <taxon>Agaricales</taxon>
        <taxon>Marasmiineae</taxon>
        <taxon>Mycenaceae</taxon>
        <taxon>Mycena</taxon>
    </lineage>
</organism>
<dbReference type="PROSITE" id="PS50176">
    <property type="entry name" value="ARM_REPEAT"/>
    <property type="match status" value="1"/>
</dbReference>
<comment type="caution">
    <text evidence="9">The sequence shown here is derived from an EMBL/GenBank/DDBJ whole genome shotgun (WGS) entry which is preliminary data.</text>
</comment>
<evidence type="ECO:0000256" key="8">
    <source>
        <dbReference type="PROSITE-ProRule" id="PRU00259"/>
    </source>
</evidence>